<accession>A0A0C2N8M7</accession>
<comment type="subcellular location">
    <subcellularLocation>
        <location evidence="1">Cell membrane</location>
        <topology evidence="1">Multi-pass membrane protein</topology>
    </subcellularLocation>
</comment>
<dbReference type="PANTHER" id="PTHR35007:SF2">
    <property type="entry name" value="PILUS ASSEMBLE PROTEIN"/>
    <property type="match status" value="1"/>
</dbReference>
<name>A0A0C2N8M7_9VIBR</name>
<dbReference type="EMBL" id="JTKH01000024">
    <property type="protein sequence ID" value="KII76011.1"/>
    <property type="molecule type" value="Genomic_DNA"/>
</dbReference>
<evidence type="ECO:0000313" key="8">
    <source>
        <dbReference type="EMBL" id="KII76011.1"/>
    </source>
</evidence>
<dbReference type="OrthoDB" id="5611741at2"/>
<protein>
    <submittedName>
        <fullName evidence="8">Pilus assembly protein TadB</fullName>
    </submittedName>
</protein>
<keyword evidence="4 6" id="KW-1133">Transmembrane helix</keyword>
<dbReference type="AlphaFoldDB" id="A0A0C2N8M7"/>
<keyword evidence="9" id="KW-1185">Reference proteome</keyword>
<evidence type="ECO:0000256" key="3">
    <source>
        <dbReference type="ARBA" id="ARBA00022692"/>
    </source>
</evidence>
<feature type="domain" description="Type II secretion system protein GspF" evidence="7">
    <location>
        <begin position="139"/>
        <end position="263"/>
    </location>
</feature>
<dbReference type="GO" id="GO:0005886">
    <property type="term" value="C:plasma membrane"/>
    <property type="evidence" value="ECO:0007669"/>
    <property type="project" value="UniProtKB-SubCell"/>
</dbReference>
<proteinExistence type="predicted"/>
<keyword evidence="5 6" id="KW-0472">Membrane</keyword>
<dbReference type="PANTHER" id="PTHR35007">
    <property type="entry name" value="INTEGRAL MEMBRANE PROTEIN-RELATED"/>
    <property type="match status" value="1"/>
</dbReference>
<evidence type="ECO:0000256" key="4">
    <source>
        <dbReference type="ARBA" id="ARBA00022989"/>
    </source>
</evidence>
<reference evidence="8 9" key="1">
    <citation type="submission" date="2014-11" db="EMBL/GenBank/DDBJ databases">
        <title>Draft Genome Sequence of Vibrio piscirenalis strains CECT 8603T and CECT 8604, two marine Gammaproteobacterium isolated from cultured gilthead sea bream (Sparus aurata).</title>
        <authorList>
            <person name="Arahal D.R."/>
            <person name="Rodrigo-Torres L."/>
            <person name="Lucena T."/>
            <person name="Pujalte M.J."/>
        </authorList>
    </citation>
    <scope>NUCLEOTIDE SEQUENCE [LARGE SCALE GENOMIC DNA]</scope>
    <source>
        <strain evidence="8 9">DCR 1-4-2</strain>
    </source>
</reference>
<comment type="caution">
    <text evidence="8">The sequence shown here is derived from an EMBL/GenBank/DDBJ whole genome shotgun (WGS) entry which is preliminary data.</text>
</comment>
<gene>
    <name evidence="8" type="ORF">OJ16_14365</name>
</gene>
<keyword evidence="2" id="KW-1003">Cell membrane</keyword>
<evidence type="ECO:0000256" key="2">
    <source>
        <dbReference type="ARBA" id="ARBA00022475"/>
    </source>
</evidence>
<feature type="transmembrane region" description="Helical" evidence="6">
    <location>
        <begin position="282"/>
        <end position="302"/>
    </location>
</feature>
<organism evidence="8 9">
    <name type="scientific">Vibrio renipiscarius</name>
    <dbReference type="NCBI Taxonomy" id="1461322"/>
    <lineage>
        <taxon>Bacteria</taxon>
        <taxon>Pseudomonadati</taxon>
        <taxon>Pseudomonadota</taxon>
        <taxon>Gammaproteobacteria</taxon>
        <taxon>Vibrionales</taxon>
        <taxon>Vibrionaceae</taxon>
        <taxon>Vibrio</taxon>
    </lineage>
</organism>
<evidence type="ECO:0000313" key="9">
    <source>
        <dbReference type="Proteomes" id="UP000031672"/>
    </source>
</evidence>
<dbReference type="STRING" id="1461322.OJ16_14365"/>
<keyword evidence="3 6" id="KW-0812">Transmembrane</keyword>
<dbReference type="Pfam" id="PF00482">
    <property type="entry name" value="T2SSF"/>
    <property type="match status" value="1"/>
</dbReference>
<feature type="transmembrane region" description="Helical" evidence="6">
    <location>
        <begin position="73"/>
        <end position="96"/>
    </location>
</feature>
<sequence>MAWLSLIFGGLLLLYVAKPNYKKTIKQYLGAHTASKSSLDVLQEGKAINLNALSDETFRQKMQRVVNNVRRQIGAGAIVKLVVFVALLGLLAMYLNNNFVRTALWIVIVIVEIFGLYLGYVWLQKRERKAFDSEFPDALNMLTSAVSSGESLTHAIVYVGKTLNGEVGKEFKLMGERLQMGESPDAVFRKACKRFPFPAFYFFIITMRANMQRGGQLKEVMTRLNRLMFDARTVDKKKYALTSEARASAKIVGVIPFIFLFILQYLSPENYEYVMFNPSGRYILYYVIISECIGMLIVWRLMKGVEA</sequence>
<feature type="transmembrane region" description="Helical" evidence="6">
    <location>
        <begin position="102"/>
        <end position="123"/>
    </location>
</feature>
<dbReference type="InterPro" id="IPR018076">
    <property type="entry name" value="T2SS_GspF_dom"/>
</dbReference>
<feature type="transmembrane region" description="Helical" evidence="6">
    <location>
        <begin position="247"/>
        <end position="267"/>
    </location>
</feature>
<evidence type="ECO:0000259" key="7">
    <source>
        <dbReference type="Pfam" id="PF00482"/>
    </source>
</evidence>
<evidence type="ECO:0000256" key="5">
    <source>
        <dbReference type="ARBA" id="ARBA00023136"/>
    </source>
</evidence>
<evidence type="ECO:0000256" key="1">
    <source>
        <dbReference type="ARBA" id="ARBA00004651"/>
    </source>
</evidence>
<accession>A0A0C2NSG7</accession>
<evidence type="ECO:0000256" key="6">
    <source>
        <dbReference type="SAM" id="Phobius"/>
    </source>
</evidence>
<dbReference type="Proteomes" id="UP000031672">
    <property type="component" value="Unassembled WGS sequence"/>
</dbReference>